<sequence>MFSVLVMAAAAAFSALFSTLLLSQPHFVASSSGTCSVVDNYKVITEILSFEMPAEQQHKCDPDCPVLRFLVYLDLDDPEEPQALTINEVRYTEIFTTSQNSIAFMPVQLGGKIIAKASCGKPFQGANLRVLLARDVDENPLIESFSCIVPKTAPTLLSEEATWSPMTSCDPGIQKGTVELTFRYKVVEVLTSQCCLS</sequence>
<name>A0A1W0WYE3_HYPEX</name>
<evidence type="ECO:0000313" key="3">
    <source>
        <dbReference type="Proteomes" id="UP000192578"/>
    </source>
</evidence>
<proteinExistence type="predicted"/>
<dbReference type="EMBL" id="MTYJ01000032">
    <property type="protein sequence ID" value="OQV20221.1"/>
    <property type="molecule type" value="Genomic_DNA"/>
</dbReference>
<feature type="chain" id="PRO_5012190321" description="MD-2-related lipid-recognition domain-containing protein" evidence="1">
    <location>
        <begin position="31"/>
        <end position="197"/>
    </location>
</feature>
<dbReference type="Proteomes" id="UP000192578">
    <property type="component" value="Unassembled WGS sequence"/>
</dbReference>
<evidence type="ECO:0008006" key="4">
    <source>
        <dbReference type="Google" id="ProtNLM"/>
    </source>
</evidence>
<comment type="caution">
    <text evidence="2">The sequence shown here is derived from an EMBL/GenBank/DDBJ whole genome shotgun (WGS) entry which is preliminary data.</text>
</comment>
<protein>
    <recommendedName>
        <fullName evidence="4">MD-2-related lipid-recognition domain-containing protein</fullName>
    </recommendedName>
</protein>
<gene>
    <name evidence="2" type="ORF">BV898_05777</name>
</gene>
<evidence type="ECO:0000256" key="1">
    <source>
        <dbReference type="SAM" id="SignalP"/>
    </source>
</evidence>
<dbReference type="AlphaFoldDB" id="A0A1W0WYE3"/>
<keyword evidence="1" id="KW-0732">Signal</keyword>
<feature type="signal peptide" evidence="1">
    <location>
        <begin position="1"/>
        <end position="30"/>
    </location>
</feature>
<organism evidence="2 3">
    <name type="scientific">Hypsibius exemplaris</name>
    <name type="common">Freshwater tardigrade</name>
    <dbReference type="NCBI Taxonomy" id="2072580"/>
    <lineage>
        <taxon>Eukaryota</taxon>
        <taxon>Metazoa</taxon>
        <taxon>Ecdysozoa</taxon>
        <taxon>Tardigrada</taxon>
        <taxon>Eutardigrada</taxon>
        <taxon>Parachela</taxon>
        <taxon>Hypsibioidea</taxon>
        <taxon>Hypsibiidae</taxon>
        <taxon>Hypsibius</taxon>
    </lineage>
</organism>
<keyword evidence="3" id="KW-1185">Reference proteome</keyword>
<reference evidence="3" key="1">
    <citation type="submission" date="2017-01" db="EMBL/GenBank/DDBJ databases">
        <title>Comparative genomics of anhydrobiosis in the tardigrade Hypsibius dujardini.</title>
        <authorList>
            <person name="Yoshida Y."/>
            <person name="Koutsovoulos G."/>
            <person name="Laetsch D."/>
            <person name="Stevens L."/>
            <person name="Kumar S."/>
            <person name="Horikawa D."/>
            <person name="Ishino K."/>
            <person name="Komine S."/>
            <person name="Tomita M."/>
            <person name="Blaxter M."/>
            <person name="Arakawa K."/>
        </authorList>
    </citation>
    <scope>NUCLEOTIDE SEQUENCE [LARGE SCALE GENOMIC DNA]</scope>
    <source>
        <strain evidence="3">Z151</strain>
    </source>
</reference>
<accession>A0A1W0WYE3</accession>
<evidence type="ECO:0000313" key="2">
    <source>
        <dbReference type="EMBL" id="OQV20221.1"/>
    </source>
</evidence>